<evidence type="ECO:0000256" key="1">
    <source>
        <dbReference type="SAM" id="SignalP"/>
    </source>
</evidence>
<proteinExistence type="predicted"/>
<dbReference type="Gene3D" id="2.120.10.80">
    <property type="entry name" value="Kelch-type beta propeller"/>
    <property type="match status" value="2"/>
</dbReference>
<dbReference type="InterPro" id="IPR006652">
    <property type="entry name" value="Kelch_1"/>
</dbReference>
<dbReference type="InterPro" id="IPR006311">
    <property type="entry name" value="TAT_signal"/>
</dbReference>
<feature type="signal peptide" evidence="1">
    <location>
        <begin position="1"/>
        <end position="33"/>
    </location>
</feature>
<feature type="chain" id="PRO_5046180752" description="Kelch repeat-containing protein" evidence="1">
    <location>
        <begin position="34"/>
        <end position="359"/>
    </location>
</feature>
<keyword evidence="1" id="KW-0732">Signal</keyword>
<organism evidence="2 3">
    <name type="scientific">Streptomyces hygroscopicus</name>
    <dbReference type="NCBI Taxonomy" id="1912"/>
    <lineage>
        <taxon>Bacteria</taxon>
        <taxon>Bacillati</taxon>
        <taxon>Actinomycetota</taxon>
        <taxon>Actinomycetes</taxon>
        <taxon>Kitasatosporales</taxon>
        <taxon>Streptomycetaceae</taxon>
        <taxon>Streptomyces</taxon>
        <taxon>Streptomyces violaceusniger group</taxon>
    </lineage>
</organism>
<reference evidence="2" key="1">
    <citation type="submission" date="2024-05" db="EMBL/GenBank/DDBJ databases">
        <title>Whole genome shotgun sequence of Streptomyces hygroscopicus NBRC 113678.</title>
        <authorList>
            <person name="Komaki H."/>
            <person name="Tamura T."/>
        </authorList>
    </citation>
    <scope>NUCLEOTIDE SEQUENCE</scope>
    <source>
        <strain evidence="2">N11-34</strain>
    </source>
</reference>
<dbReference type="InterPro" id="IPR015915">
    <property type="entry name" value="Kelch-typ_b-propeller"/>
</dbReference>
<name>A0ABQ3UG14_STRHY</name>
<evidence type="ECO:0008006" key="4">
    <source>
        <dbReference type="Google" id="ProtNLM"/>
    </source>
</evidence>
<dbReference type="Proteomes" id="UP001054854">
    <property type="component" value="Unassembled WGS sequence"/>
</dbReference>
<dbReference type="EMBL" id="BNEK01000005">
    <property type="protein sequence ID" value="GHJ34161.1"/>
    <property type="molecule type" value="Genomic_DNA"/>
</dbReference>
<dbReference type="PANTHER" id="PTHR45632">
    <property type="entry name" value="LD33804P"/>
    <property type="match status" value="1"/>
</dbReference>
<gene>
    <name evidence="2" type="ORF">TPA0910_85940</name>
</gene>
<dbReference type="RefSeq" id="WP_236259833.1">
    <property type="nucleotide sequence ID" value="NZ_BNEK01000005.1"/>
</dbReference>
<dbReference type="PROSITE" id="PS51318">
    <property type="entry name" value="TAT"/>
    <property type="match status" value="1"/>
</dbReference>
<protein>
    <recommendedName>
        <fullName evidence="4">Kelch repeat-containing protein</fullName>
    </recommendedName>
</protein>
<evidence type="ECO:0000313" key="3">
    <source>
        <dbReference type="Proteomes" id="UP001054854"/>
    </source>
</evidence>
<accession>A0ABQ3UG14</accession>
<dbReference type="Pfam" id="PF01344">
    <property type="entry name" value="Kelch_1"/>
    <property type="match status" value="2"/>
</dbReference>
<sequence length="359" mass="38211">MEFDRQRRNLVKALVSGGVAVAGASALSQSASAVTPLPSARQTARARWRARSPLPVKRAEVGVAAVRGRLYVVGGTVQQGDEAPAWASTAVHSYDPRRDRWSSHAPLPRPLTHVGVAALGERLYAFGGFTGAVHMHPQPDAYVYDPHSDVWDRLPDMPVALGSIGVAAVGGKLHLLGGRDSHRIVTPEGSPFSLGFGTVRTHHVFDPRHNTYLTAEPLPTESRDHAGVAVLRDRIHIVGGRVEDVGDNLNRHDVYDVRSRRWTQAAPLPAARSAGAAVVLDGRIVYAGGECRPGSSTDTFGDVTLYDPRTERWIAAQALPGGRHGFGAAQLNGRAYFVAGSPSCGGGASADILELIVSF</sequence>
<comment type="caution">
    <text evidence="2">The sequence shown here is derived from an EMBL/GenBank/DDBJ whole genome shotgun (WGS) entry which is preliminary data.</text>
</comment>
<evidence type="ECO:0000313" key="2">
    <source>
        <dbReference type="EMBL" id="GHJ34161.1"/>
    </source>
</evidence>
<dbReference type="SMART" id="SM00612">
    <property type="entry name" value="Kelch"/>
    <property type="match status" value="4"/>
</dbReference>
<keyword evidence="3" id="KW-1185">Reference proteome</keyword>
<dbReference type="SUPFAM" id="SSF117281">
    <property type="entry name" value="Kelch motif"/>
    <property type="match status" value="2"/>
</dbReference>